<organism evidence="1">
    <name type="scientific">marine sediment metagenome</name>
    <dbReference type="NCBI Taxonomy" id="412755"/>
    <lineage>
        <taxon>unclassified sequences</taxon>
        <taxon>metagenomes</taxon>
        <taxon>ecological metagenomes</taxon>
    </lineage>
</organism>
<proteinExistence type="predicted"/>
<comment type="caution">
    <text evidence="1">The sequence shown here is derived from an EMBL/GenBank/DDBJ whole genome shotgun (WGS) entry which is preliminary data.</text>
</comment>
<accession>X0X7P9</accession>
<evidence type="ECO:0000313" key="1">
    <source>
        <dbReference type="EMBL" id="GAG31442.1"/>
    </source>
</evidence>
<sequence>MDRDILYQGNSIITVETHPDFAHPVVIKRPSKRHPSQRSKRSLENEYEMTRALNSVEGVRNALGQQS</sequence>
<gene>
    <name evidence="1" type="ORF">S01H1_62925</name>
</gene>
<dbReference type="AlphaFoldDB" id="X0X7P9"/>
<feature type="non-terminal residue" evidence="1">
    <location>
        <position position="67"/>
    </location>
</feature>
<protein>
    <submittedName>
        <fullName evidence="1">Uncharacterized protein</fullName>
    </submittedName>
</protein>
<dbReference type="EMBL" id="BARS01041365">
    <property type="protein sequence ID" value="GAG31442.1"/>
    <property type="molecule type" value="Genomic_DNA"/>
</dbReference>
<reference evidence="1" key="1">
    <citation type="journal article" date="2014" name="Front. Microbiol.">
        <title>High frequency of phylogenetically diverse reductive dehalogenase-homologous genes in deep subseafloor sedimentary metagenomes.</title>
        <authorList>
            <person name="Kawai M."/>
            <person name="Futagami T."/>
            <person name="Toyoda A."/>
            <person name="Takaki Y."/>
            <person name="Nishi S."/>
            <person name="Hori S."/>
            <person name="Arai W."/>
            <person name="Tsubouchi T."/>
            <person name="Morono Y."/>
            <person name="Uchiyama I."/>
            <person name="Ito T."/>
            <person name="Fujiyama A."/>
            <person name="Inagaki F."/>
            <person name="Takami H."/>
        </authorList>
    </citation>
    <scope>NUCLEOTIDE SEQUENCE</scope>
    <source>
        <strain evidence="1">Expedition CK06-06</strain>
    </source>
</reference>
<name>X0X7P9_9ZZZZ</name>